<reference evidence="1" key="1">
    <citation type="submission" date="2020-05" db="EMBL/GenBank/DDBJ databases">
        <title>Large-scale comparative analyses of tick genomes elucidate their genetic diversity and vector capacities.</title>
        <authorList>
            <person name="Jia N."/>
            <person name="Wang J."/>
            <person name="Shi W."/>
            <person name="Du L."/>
            <person name="Sun Y."/>
            <person name="Zhan W."/>
            <person name="Jiang J."/>
            <person name="Wang Q."/>
            <person name="Zhang B."/>
            <person name="Ji P."/>
            <person name="Sakyi L.B."/>
            <person name="Cui X."/>
            <person name="Yuan T."/>
            <person name="Jiang B."/>
            <person name="Yang W."/>
            <person name="Lam T.T.-Y."/>
            <person name="Chang Q."/>
            <person name="Ding S."/>
            <person name="Wang X."/>
            <person name="Zhu J."/>
            <person name="Ruan X."/>
            <person name="Zhao L."/>
            <person name="Wei J."/>
            <person name="Que T."/>
            <person name="Du C."/>
            <person name="Cheng J."/>
            <person name="Dai P."/>
            <person name="Han X."/>
            <person name="Huang E."/>
            <person name="Gao Y."/>
            <person name="Liu J."/>
            <person name="Shao H."/>
            <person name="Ye R."/>
            <person name="Li L."/>
            <person name="Wei W."/>
            <person name="Wang X."/>
            <person name="Wang C."/>
            <person name="Yang T."/>
            <person name="Huo Q."/>
            <person name="Li W."/>
            <person name="Guo W."/>
            <person name="Chen H."/>
            <person name="Zhou L."/>
            <person name="Ni X."/>
            <person name="Tian J."/>
            <person name="Zhou Y."/>
            <person name="Sheng Y."/>
            <person name="Liu T."/>
            <person name="Pan Y."/>
            <person name="Xia L."/>
            <person name="Li J."/>
            <person name="Zhao F."/>
            <person name="Cao W."/>
        </authorList>
    </citation>
    <scope>NUCLEOTIDE SEQUENCE</scope>
    <source>
        <strain evidence="1">Hyas-2018</strain>
    </source>
</reference>
<accession>A0ACB7SUM5</accession>
<gene>
    <name evidence="1" type="ORF">HPB50_000736</name>
</gene>
<dbReference type="Proteomes" id="UP000821845">
    <property type="component" value="Chromosome 2"/>
</dbReference>
<name>A0ACB7SUM5_HYAAI</name>
<protein>
    <submittedName>
        <fullName evidence="1">Uncharacterized protein</fullName>
    </submittedName>
</protein>
<proteinExistence type="predicted"/>
<keyword evidence="2" id="KW-1185">Reference proteome</keyword>
<evidence type="ECO:0000313" key="2">
    <source>
        <dbReference type="Proteomes" id="UP000821845"/>
    </source>
</evidence>
<dbReference type="EMBL" id="CM023482">
    <property type="protein sequence ID" value="KAH6937474.1"/>
    <property type="molecule type" value="Genomic_DNA"/>
</dbReference>
<comment type="caution">
    <text evidence="1">The sequence shown here is derived from an EMBL/GenBank/DDBJ whole genome shotgun (WGS) entry which is preliminary data.</text>
</comment>
<organism evidence="1 2">
    <name type="scientific">Hyalomma asiaticum</name>
    <name type="common">Tick</name>
    <dbReference type="NCBI Taxonomy" id="266040"/>
    <lineage>
        <taxon>Eukaryota</taxon>
        <taxon>Metazoa</taxon>
        <taxon>Ecdysozoa</taxon>
        <taxon>Arthropoda</taxon>
        <taxon>Chelicerata</taxon>
        <taxon>Arachnida</taxon>
        <taxon>Acari</taxon>
        <taxon>Parasitiformes</taxon>
        <taxon>Ixodida</taxon>
        <taxon>Ixodoidea</taxon>
        <taxon>Ixodidae</taxon>
        <taxon>Hyalomminae</taxon>
        <taxon>Hyalomma</taxon>
    </lineage>
</organism>
<evidence type="ECO:0000313" key="1">
    <source>
        <dbReference type="EMBL" id="KAH6937474.1"/>
    </source>
</evidence>
<sequence length="127" mass="14116">MVWDSGLPVPAAFSVYVGSSAGAALSSSMPVSQSRQECSWETGASTFSLSPVRRRASDDFPVVTGRLLYKKFSWCRGAVLRRLYDDCLLRITRLSASTFYTTPCRKHPMSGGNRHQPVLRRNWPSGQ</sequence>